<name>A0ABP1GG85_9EUKA</name>
<evidence type="ECO:0000313" key="1">
    <source>
        <dbReference type="EMBL" id="CAL5971130.1"/>
    </source>
</evidence>
<keyword evidence="2" id="KW-1185">Reference proteome</keyword>
<sequence>MYSQSLNNILTLTSHLSISIIFLNQSKGENYHIAQKRAPRPINNNKWKQSQLNFSTTFKDQIVVYIGFPTQSKYSIPRYQHNQCQSIPSKFMCQSNNKYRAPPSHLESGCSLSTNNQLNMLYQIQVKHNTSTILLNIVNYIYTTQHNNHIYSNTCQYSRLNLLKSIFNFDQDKLFITMKIQSALILRSSNLVLFNQFLQLSRNKRSSWFSQSSLSCQKNNFSNIGGANIIVGLNQKCSRKQDLPTTFSQLFFVFRYNSNMSILIILLWLLNSKIEVVSAFELHQPGFVGLSIFNGTSRREFQFTAVQALEQIDTFKKWPVSFSHLQKSFFRQRLLYLKLQRYYFDSNFSYFADFGAELMQFQNLLFILNRSYTIIFSICYKMTNKNLHPQLVLQ</sequence>
<reference evidence="1 2" key="1">
    <citation type="submission" date="2024-07" db="EMBL/GenBank/DDBJ databases">
        <authorList>
            <person name="Akdeniz Z."/>
        </authorList>
    </citation>
    <scope>NUCLEOTIDE SEQUENCE [LARGE SCALE GENOMIC DNA]</scope>
</reference>
<accession>A0ABP1GG85</accession>
<evidence type="ECO:0000313" key="2">
    <source>
        <dbReference type="Proteomes" id="UP001642409"/>
    </source>
</evidence>
<gene>
    <name evidence="1" type="ORF">HINF_LOCUS1070</name>
</gene>
<dbReference type="Proteomes" id="UP001642409">
    <property type="component" value="Unassembled WGS sequence"/>
</dbReference>
<organism evidence="1 2">
    <name type="scientific">Hexamita inflata</name>
    <dbReference type="NCBI Taxonomy" id="28002"/>
    <lineage>
        <taxon>Eukaryota</taxon>
        <taxon>Metamonada</taxon>
        <taxon>Diplomonadida</taxon>
        <taxon>Hexamitidae</taxon>
        <taxon>Hexamitinae</taxon>
        <taxon>Hexamita</taxon>
    </lineage>
</organism>
<protein>
    <submittedName>
        <fullName evidence="1">Hypothetical_protein</fullName>
    </submittedName>
</protein>
<proteinExistence type="predicted"/>
<dbReference type="EMBL" id="CAXDID020000002">
    <property type="protein sequence ID" value="CAL5971130.1"/>
    <property type="molecule type" value="Genomic_DNA"/>
</dbReference>
<comment type="caution">
    <text evidence="1">The sequence shown here is derived from an EMBL/GenBank/DDBJ whole genome shotgun (WGS) entry which is preliminary data.</text>
</comment>